<proteinExistence type="predicted"/>
<sequence length="248" mass="28391">MLFGGIVSAFVLGLAAVAEAKEVWNSDFSIIEDKMRTLPAAKMIKRNTWTVTVPTRCWDAALENDCPISELHVFEAWFDDAPKPWLICRCRNAPFTEAQFMTEIGRLPVAIRQRTRYFMLFRGSGSAYSFDNDVVFKGNISPTMLLHETAHAFDGGRSTQQQFIDAIKKDTCWADNYAKSAGEAGRWWEPWAQTFVLYNYIARIGNPPKSLNCLNNQLWAIFIQTFDEINAGYVESRMRPYGDMRKRT</sequence>
<keyword evidence="3" id="KW-1185">Reference proteome</keyword>
<dbReference type="EMBL" id="ML220112">
    <property type="protein sequence ID" value="TGZ84703.1"/>
    <property type="molecule type" value="Genomic_DNA"/>
</dbReference>
<dbReference type="AlphaFoldDB" id="A0A4S2N686"/>
<evidence type="ECO:0000256" key="1">
    <source>
        <dbReference type="SAM" id="SignalP"/>
    </source>
</evidence>
<organism evidence="2 3">
    <name type="scientific">Ascodesmis nigricans</name>
    <dbReference type="NCBI Taxonomy" id="341454"/>
    <lineage>
        <taxon>Eukaryota</taxon>
        <taxon>Fungi</taxon>
        <taxon>Dikarya</taxon>
        <taxon>Ascomycota</taxon>
        <taxon>Pezizomycotina</taxon>
        <taxon>Pezizomycetes</taxon>
        <taxon>Pezizales</taxon>
        <taxon>Ascodesmidaceae</taxon>
        <taxon>Ascodesmis</taxon>
    </lineage>
</organism>
<feature type="chain" id="PRO_5020629017" description="Lysine-specific metallo-endopeptidase domain-containing protein" evidence="1">
    <location>
        <begin position="21"/>
        <end position="248"/>
    </location>
</feature>
<feature type="signal peptide" evidence="1">
    <location>
        <begin position="1"/>
        <end position="20"/>
    </location>
</feature>
<keyword evidence="1" id="KW-0732">Signal</keyword>
<gene>
    <name evidence="2" type="ORF">EX30DRAFT_392125</name>
</gene>
<dbReference type="InParanoid" id="A0A4S2N686"/>
<dbReference type="OrthoDB" id="2142213at2759"/>
<evidence type="ECO:0008006" key="4">
    <source>
        <dbReference type="Google" id="ProtNLM"/>
    </source>
</evidence>
<reference evidence="2 3" key="1">
    <citation type="submission" date="2019-04" db="EMBL/GenBank/DDBJ databases">
        <title>Comparative genomics and transcriptomics to analyze fruiting body development in filamentous ascomycetes.</title>
        <authorList>
            <consortium name="DOE Joint Genome Institute"/>
            <person name="Lutkenhaus R."/>
            <person name="Traeger S."/>
            <person name="Breuer J."/>
            <person name="Kuo A."/>
            <person name="Lipzen A."/>
            <person name="Pangilinan J."/>
            <person name="Dilworth D."/>
            <person name="Sandor L."/>
            <person name="Poggeler S."/>
            <person name="Barry K."/>
            <person name="Grigoriev I.V."/>
            <person name="Nowrousian M."/>
        </authorList>
    </citation>
    <scope>NUCLEOTIDE SEQUENCE [LARGE SCALE GENOMIC DNA]</scope>
    <source>
        <strain evidence="2 3">CBS 389.68</strain>
    </source>
</reference>
<evidence type="ECO:0000313" key="3">
    <source>
        <dbReference type="Proteomes" id="UP000298138"/>
    </source>
</evidence>
<protein>
    <recommendedName>
        <fullName evidence="4">Lysine-specific metallo-endopeptidase domain-containing protein</fullName>
    </recommendedName>
</protein>
<name>A0A4S2N686_9PEZI</name>
<dbReference type="Proteomes" id="UP000298138">
    <property type="component" value="Unassembled WGS sequence"/>
</dbReference>
<evidence type="ECO:0000313" key="2">
    <source>
        <dbReference type="EMBL" id="TGZ84703.1"/>
    </source>
</evidence>
<accession>A0A4S2N686</accession>